<proteinExistence type="predicted"/>
<dbReference type="AlphaFoldDB" id="A0A1D2YS69"/>
<reference evidence="1 2" key="1">
    <citation type="submission" date="2016-09" db="EMBL/GenBank/DDBJ databases">
        <title>Draft genome sequence for the type strain of Vulcanibacillus modesticaldus BR, a strictly anaerobic, moderately thermophilic, and nitrate-reducing bacterium from deep sea-hydrothermal vents of the Mid-Atlantic Ridge.</title>
        <authorList>
            <person name="Abin C.A."/>
            <person name="Hollibaugh J.T."/>
        </authorList>
    </citation>
    <scope>NUCLEOTIDE SEQUENCE [LARGE SCALE GENOMIC DNA]</scope>
    <source>
        <strain evidence="1 2">BR</strain>
    </source>
</reference>
<sequence>MKKNNGELVVYYTFGTSQLYSDEGLTWQGSENREENKYILYGVINNPRIKQVIIKGDNYKEARIIDTEGDKRIWYFLQKDSFKQPIRIYGLSIDGE</sequence>
<protein>
    <submittedName>
        <fullName evidence="1">Uncharacterized protein</fullName>
    </submittedName>
</protein>
<organism evidence="1 2">
    <name type="scientific">Vulcanibacillus modesticaldus</name>
    <dbReference type="NCBI Taxonomy" id="337097"/>
    <lineage>
        <taxon>Bacteria</taxon>
        <taxon>Bacillati</taxon>
        <taxon>Bacillota</taxon>
        <taxon>Bacilli</taxon>
        <taxon>Bacillales</taxon>
        <taxon>Bacillaceae</taxon>
        <taxon>Vulcanibacillus</taxon>
    </lineage>
</organism>
<dbReference type="RefSeq" id="WP_069657529.1">
    <property type="nucleotide sequence ID" value="NZ_MIJF01000078.1"/>
</dbReference>
<comment type="caution">
    <text evidence="1">The sequence shown here is derived from an EMBL/GenBank/DDBJ whole genome shotgun (WGS) entry which is preliminary data.</text>
</comment>
<dbReference type="OrthoDB" id="2618795at2"/>
<evidence type="ECO:0000313" key="2">
    <source>
        <dbReference type="Proteomes" id="UP000243739"/>
    </source>
</evidence>
<dbReference type="EMBL" id="MIJF01000078">
    <property type="protein sequence ID" value="OEF96896.1"/>
    <property type="molecule type" value="Genomic_DNA"/>
</dbReference>
<name>A0A1D2YS69_9BACI</name>
<evidence type="ECO:0000313" key="1">
    <source>
        <dbReference type="EMBL" id="OEF96896.1"/>
    </source>
</evidence>
<gene>
    <name evidence="1" type="ORF">BHF71_03985</name>
</gene>
<keyword evidence="2" id="KW-1185">Reference proteome</keyword>
<dbReference type="Proteomes" id="UP000243739">
    <property type="component" value="Unassembled WGS sequence"/>
</dbReference>
<accession>A0A1D2YS69</accession>